<dbReference type="AlphaFoldDB" id="A0A179HKR5"/>
<gene>
    <name evidence="2" type="ORF">VFPFJ_05154</name>
</gene>
<organism evidence="2 3">
    <name type="scientific">Purpureocillium lilacinum</name>
    <name type="common">Paecilomyces lilacinus</name>
    <dbReference type="NCBI Taxonomy" id="33203"/>
    <lineage>
        <taxon>Eukaryota</taxon>
        <taxon>Fungi</taxon>
        <taxon>Dikarya</taxon>
        <taxon>Ascomycota</taxon>
        <taxon>Pezizomycotina</taxon>
        <taxon>Sordariomycetes</taxon>
        <taxon>Hypocreomycetidae</taxon>
        <taxon>Hypocreales</taxon>
        <taxon>Ophiocordycipitaceae</taxon>
        <taxon>Purpureocillium</taxon>
    </lineage>
</organism>
<proteinExistence type="predicted"/>
<evidence type="ECO:0000313" key="3">
    <source>
        <dbReference type="Proteomes" id="UP000078340"/>
    </source>
</evidence>
<name>A0A179HKR5_PURLI</name>
<reference evidence="2 3" key="1">
    <citation type="submission" date="2016-02" db="EMBL/GenBank/DDBJ databases">
        <title>Biosynthesis of antibiotic leucinostatins and their inhibition on Phytophthora in bio-control Purpureocillium lilacinum.</title>
        <authorList>
            <person name="Wang G."/>
            <person name="Liu Z."/>
            <person name="Lin R."/>
            <person name="Li E."/>
            <person name="Mao Z."/>
            <person name="Ling J."/>
            <person name="Yin W."/>
            <person name="Xie B."/>
        </authorList>
    </citation>
    <scope>NUCLEOTIDE SEQUENCE [LARGE SCALE GENOMIC DNA]</scope>
    <source>
        <strain evidence="2">PLFJ-1</strain>
    </source>
</reference>
<dbReference type="Proteomes" id="UP000078340">
    <property type="component" value="Unassembled WGS sequence"/>
</dbReference>
<protein>
    <submittedName>
        <fullName evidence="2">Uncharacterized protein</fullName>
    </submittedName>
</protein>
<accession>A0A179HKR5</accession>
<evidence type="ECO:0000313" key="2">
    <source>
        <dbReference type="EMBL" id="OAQ90995.1"/>
    </source>
</evidence>
<evidence type="ECO:0000256" key="1">
    <source>
        <dbReference type="SAM" id="MobiDB-lite"/>
    </source>
</evidence>
<sequence length="226" mass="25284">MQCTFRAFGSTVPMPLTHDGRSPTEAPRTAFSADCIAPYRQKCSISHSYSDLKSPGFSPAHYSAEQCRTVPERARACPPSPSLAVTRPSILGPTTKGPRPRPPRLFRHMLYVQYCTVLYSYEVHPARMLLERGSRLSGPAKGHGTRPVSRTVLPPSSVPRTLQLIRGQQTAKRPHAPPLPTKPRLRFFFFLFFHRHHTTAAQRGPDDEPRQYPGLYVHGAGSLVQY</sequence>
<dbReference type="EMBL" id="LSBI01000004">
    <property type="protein sequence ID" value="OAQ90995.1"/>
    <property type="molecule type" value="Genomic_DNA"/>
</dbReference>
<comment type="caution">
    <text evidence="2">The sequence shown here is derived from an EMBL/GenBank/DDBJ whole genome shotgun (WGS) entry which is preliminary data.</text>
</comment>
<feature type="region of interest" description="Disordered" evidence="1">
    <location>
        <begin position="74"/>
        <end position="101"/>
    </location>
</feature>